<evidence type="ECO:0000256" key="7">
    <source>
        <dbReference type="SAM" id="Phobius"/>
    </source>
</evidence>
<dbReference type="InterPro" id="IPR050171">
    <property type="entry name" value="MFS_Transporters"/>
</dbReference>
<evidence type="ECO:0000313" key="9">
    <source>
        <dbReference type="Proteomes" id="UP000295008"/>
    </source>
</evidence>
<evidence type="ECO:0000256" key="4">
    <source>
        <dbReference type="ARBA" id="ARBA00022692"/>
    </source>
</evidence>
<keyword evidence="4 7" id="KW-0812">Transmembrane</keyword>
<dbReference type="EMBL" id="SLUN01000025">
    <property type="protein sequence ID" value="TCL62412.1"/>
    <property type="molecule type" value="Genomic_DNA"/>
</dbReference>
<feature type="transmembrane region" description="Helical" evidence="7">
    <location>
        <begin position="367"/>
        <end position="388"/>
    </location>
</feature>
<accession>A0A4R1RAI2</accession>
<feature type="transmembrane region" description="Helical" evidence="7">
    <location>
        <begin position="306"/>
        <end position="323"/>
    </location>
</feature>
<reference evidence="8 9" key="1">
    <citation type="submission" date="2019-03" db="EMBL/GenBank/DDBJ databases">
        <title>Genomic Encyclopedia of Type Strains, Phase IV (KMG-IV): sequencing the most valuable type-strain genomes for metagenomic binning, comparative biology and taxonomic classification.</title>
        <authorList>
            <person name="Goeker M."/>
        </authorList>
    </citation>
    <scope>NUCLEOTIDE SEQUENCE [LARGE SCALE GENOMIC DNA]</scope>
    <source>
        <strain evidence="8 9">LX-B</strain>
    </source>
</reference>
<dbReference type="PANTHER" id="PTHR23517">
    <property type="entry name" value="RESISTANCE PROTEIN MDTM, PUTATIVE-RELATED-RELATED"/>
    <property type="match status" value="1"/>
</dbReference>
<feature type="transmembrane region" description="Helical" evidence="7">
    <location>
        <begin position="25"/>
        <end position="44"/>
    </location>
</feature>
<keyword evidence="6 7" id="KW-0472">Membrane</keyword>
<dbReference type="GO" id="GO:0022857">
    <property type="term" value="F:transmembrane transporter activity"/>
    <property type="evidence" value="ECO:0007669"/>
    <property type="project" value="InterPro"/>
</dbReference>
<keyword evidence="5 7" id="KW-1133">Transmembrane helix</keyword>
<feature type="transmembrane region" description="Helical" evidence="7">
    <location>
        <begin position="329"/>
        <end position="346"/>
    </location>
</feature>
<sequence length="423" mass="46369">MSNNPTPLNILDSYRLLKGNTRISVLFEPLWGIPYVMYNFYLSLYMKSQGVTDVQIGFIIAIGAVASAFFSMFGGVITDALGRRRTTLIFDSIAWPVSLLIYLFSNNFWLFALATAVNSAVKIVAVSWNLMVVEDADAQQQVAAYNLFSIINVSTGFLVPLAGLLVAQYGIVYGERILLGFAALSMTVMILGRHHCYRETRVGQQILAEHRQLGLKTILKKNSYWQVLQFLRFKPSLILVFVLTVLFNVYVPIGTFTSLYYAPYLTEALKLDSSAISLLGGVGPAVMFLVAVVIMPGIATTQRVPAMIGGFLIQAMALAGFILIPAGNFWLTMAMVSLFAFGYSISKPFLDSMMAIATAGKERAGIYSLYNTSLSILSALVGMGSGYLYKLHPALIYVTSIMILLACLGILIVFNQSSQARNS</sequence>
<comment type="subcellular location">
    <subcellularLocation>
        <location evidence="1">Cell membrane</location>
        <topology evidence="1">Multi-pass membrane protein</topology>
    </subcellularLocation>
</comment>
<dbReference type="InterPro" id="IPR036259">
    <property type="entry name" value="MFS_trans_sf"/>
</dbReference>
<feature type="transmembrane region" description="Helical" evidence="7">
    <location>
        <begin position="88"/>
        <end position="104"/>
    </location>
</feature>
<dbReference type="Pfam" id="PF07690">
    <property type="entry name" value="MFS_1"/>
    <property type="match status" value="1"/>
</dbReference>
<feature type="transmembrane region" description="Helical" evidence="7">
    <location>
        <begin position="143"/>
        <end position="167"/>
    </location>
</feature>
<feature type="transmembrane region" description="Helical" evidence="7">
    <location>
        <begin position="394"/>
        <end position="414"/>
    </location>
</feature>
<dbReference type="SUPFAM" id="SSF103473">
    <property type="entry name" value="MFS general substrate transporter"/>
    <property type="match status" value="1"/>
</dbReference>
<feature type="transmembrane region" description="Helical" evidence="7">
    <location>
        <begin position="173"/>
        <end position="191"/>
    </location>
</feature>
<feature type="transmembrane region" description="Helical" evidence="7">
    <location>
        <begin position="110"/>
        <end position="131"/>
    </location>
</feature>
<proteinExistence type="predicted"/>
<keyword evidence="9" id="KW-1185">Reference proteome</keyword>
<evidence type="ECO:0000256" key="2">
    <source>
        <dbReference type="ARBA" id="ARBA00022448"/>
    </source>
</evidence>
<dbReference type="Proteomes" id="UP000295008">
    <property type="component" value="Unassembled WGS sequence"/>
</dbReference>
<feature type="transmembrane region" description="Helical" evidence="7">
    <location>
        <begin position="237"/>
        <end position="262"/>
    </location>
</feature>
<dbReference type="GO" id="GO:0005886">
    <property type="term" value="C:plasma membrane"/>
    <property type="evidence" value="ECO:0007669"/>
    <property type="project" value="UniProtKB-SubCell"/>
</dbReference>
<comment type="caution">
    <text evidence="8">The sequence shown here is derived from an EMBL/GenBank/DDBJ whole genome shotgun (WGS) entry which is preliminary data.</text>
</comment>
<evidence type="ECO:0000256" key="1">
    <source>
        <dbReference type="ARBA" id="ARBA00004651"/>
    </source>
</evidence>
<feature type="transmembrane region" description="Helical" evidence="7">
    <location>
        <begin position="56"/>
        <end position="76"/>
    </location>
</feature>
<gene>
    <name evidence="8" type="ORF">EDC14_102531</name>
</gene>
<dbReference type="Gene3D" id="1.20.1250.20">
    <property type="entry name" value="MFS general substrate transporter like domains"/>
    <property type="match status" value="1"/>
</dbReference>
<organism evidence="8 9">
    <name type="scientific">Hydrogenispora ethanolica</name>
    <dbReference type="NCBI Taxonomy" id="1082276"/>
    <lineage>
        <taxon>Bacteria</taxon>
        <taxon>Bacillati</taxon>
        <taxon>Bacillota</taxon>
        <taxon>Hydrogenispora</taxon>
    </lineage>
</organism>
<feature type="transmembrane region" description="Helical" evidence="7">
    <location>
        <begin position="274"/>
        <end position="294"/>
    </location>
</feature>
<dbReference type="PANTHER" id="PTHR23517:SF3">
    <property type="entry name" value="INTEGRAL MEMBRANE TRANSPORT PROTEIN"/>
    <property type="match status" value="1"/>
</dbReference>
<keyword evidence="2" id="KW-0813">Transport</keyword>
<evidence type="ECO:0000256" key="6">
    <source>
        <dbReference type="ARBA" id="ARBA00023136"/>
    </source>
</evidence>
<name>A0A4R1RAI2_HYDET</name>
<protein>
    <submittedName>
        <fullName evidence="8">Na+/melibiose symporter-like transporter</fullName>
    </submittedName>
</protein>
<evidence type="ECO:0000256" key="3">
    <source>
        <dbReference type="ARBA" id="ARBA00022475"/>
    </source>
</evidence>
<dbReference type="InterPro" id="IPR011701">
    <property type="entry name" value="MFS"/>
</dbReference>
<evidence type="ECO:0000313" key="8">
    <source>
        <dbReference type="EMBL" id="TCL62412.1"/>
    </source>
</evidence>
<evidence type="ECO:0000256" key="5">
    <source>
        <dbReference type="ARBA" id="ARBA00022989"/>
    </source>
</evidence>
<dbReference type="AlphaFoldDB" id="A0A4R1RAI2"/>
<dbReference type="RefSeq" id="WP_165908115.1">
    <property type="nucleotide sequence ID" value="NZ_SLUN01000025.1"/>
</dbReference>
<keyword evidence="3" id="KW-1003">Cell membrane</keyword>